<dbReference type="PANTHER" id="PTHR24421:SF10">
    <property type="entry name" value="NITRATE_NITRITE SENSOR PROTEIN NARQ"/>
    <property type="match status" value="1"/>
</dbReference>
<evidence type="ECO:0000256" key="1">
    <source>
        <dbReference type="ARBA" id="ARBA00000085"/>
    </source>
</evidence>
<comment type="catalytic activity">
    <reaction evidence="1">
        <text>ATP + protein L-histidine = ADP + protein N-phospho-L-histidine.</text>
        <dbReference type="EC" id="2.7.13.3"/>
    </reaction>
</comment>
<gene>
    <name evidence="12" type="ORF">FB381_1147</name>
</gene>
<evidence type="ECO:0000256" key="6">
    <source>
        <dbReference type="ARBA" id="ARBA00022777"/>
    </source>
</evidence>
<dbReference type="AlphaFoldDB" id="A0A543A3W2"/>
<keyword evidence="6 12" id="KW-0418">Kinase</keyword>
<proteinExistence type="predicted"/>
<evidence type="ECO:0000256" key="4">
    <source>
        <dbReference type="ARBA" id="ARBA00022679"/>
    </source>
</evidence>
<feature type="transmembrane region" description="Helical" evidence="9">
    <location>
        <begin position="21"/>
        <end position="40"/>
    </location>
</feature>
<keyword evidence="4" id="KW-0808">Transferase</keyword>
<evidence type="ECO:0000256" key="3">
    <source>
        <dbReference type="ARBA" id="ARBA00022553"/>
    </source>
</evidence>
<keyword evidence="9" id="KW-0812">Transmembrane</keyword>
<name>A0A543A3W2_9ACTN</name>
<dbReference type="SUPFAM" id="SSF55874">
    <property type="entry name" value="ATPase domain of HSP90 chaperone/DNA topoisomerase II/histidine kinase"/>
    <property type="match status" value="1"/>
</dbReference>
<keyword evidence="13" id="KW-1185">Reference proteome</keyword>
<keyword evidence="7" id="KW-0067">ATP-binding</keyword>
<dbReference type="GO" id="GO:0046983">
    <property type="term" value="F:protein dimerization activity"/>
    <property type="evidence" value="ECO:0007669"/>
    <property type="project" value="InterPro"/>
</dbReference>
<dbReference type="InterPro" id="IPR003594">
    <property type="entry name" value="HATPase_dom"/>
</dbReference>
<reference evidence="12 13" key="1">
    <citation type="submission" date="2019-06" db="EMBL/GenBank/DDBJ databases">
        <title>Sequencing the genomes of 1000 actinobacteria strains.</title>
        <authorList>
            <person name="Klenk H.-P."/>
        </authorList>
    </citation>
    <scope>NUCLEOTIDE SEQUENCE [LARGE SCALE GENOMIC DNA]</scope>
    <source>
        <strain evidence="12 13">DSM 25218</strain>
    </source>
</reference>
<comment type="caution">
    <text evidence="12">The sequence shown here is derived from an EMBL/GenBank/DDBJ whole genome shotgun (WGS) entry which is preliminary data.</text>
</comment>
<protein>
    <recommendedName>
        <fullName evidence="2">histidine kinase</fullName>
        <ecNumber evidence="2">2.7.13.3</ecNumber>
    </recommendedName>
</protein>
<evidence type="ECO:0000256" key="7">
    <source>
        <dbReference type="ARBA" id="ARBA00022840"/>
    </source>
</evidence>
<dbReference type="GO" id="GO:0016020">
    <property type="term" value="C:membrane"/>
    <property type="evidence" value="ECO:0007669"/>
    <property type="project" value="InterPro"/>
</dbReference>
<evidence type="ECO:0000256" key="8">
    <source>
        <dbReference type="ARBA" id="ARBA00023012"/>
    </source>
</evidence>
<dbReference type="EC" id="2.7.13.3" evidence="2"/>
<evidence type="ECO:0000313" key="12">
    <source>
        <dbReference type="EMBL" id="TQL67273.1"/>
    </source>
</evidence>
<evidence type="ECO:0000259" key="10">
    <source>
        <dbReference type="Pfam" id="PF02518"/>
    </source>
</evidence>
<keyword evidence="8" id="KW-0902">Two-component regulatory system</keyword>
<dbReference type="Gene3D" id="1.20.5.1930">
    <property type="match status" value="1"/>
</dbReference>
<dbReference type="CDD" id="cd16917">
    <property type="entry name" value="HATPase_UhpB-NarQ-NarX-like"/>
    <property type="match status" value="1"/>
</dbReference>
<dbReference type="InterPro" id="IPR011712">
    <property type="entry name" value="Sig_transdc_His_kin_sub3_dim/P"/>
</dbReference>
<feature type="domain" description="Signal transduction histidine kinase subgroup 3 dimerisation and phosphoacceptor" evidence="11">
    <location>
        <begin position="179"/>
        <end position="244"/>
    </location>
</feature>
<dbReference type="InterPro" id="IPR036890">
    <property type="entry name" value="HATPase_C_sf"/>
</dbReference>
<evidence type="ECO:0000259" key="11">
    <source>
        <dbReference type="Pfam" id="PF07730"/>
    </source>
</evidence>
<dbReference type="GO" id="GO:0000155">
    <property type="term" value="F:phosphorelay sensor kinase activity"/>
    <property type="evidence" value="ECO:0007669"/>
    <property type="project" value="InterPro"/>
</dbReference>
<evidence type="ECO:0000256" key="2">
    <source>
        <dbReference type="ARBA" id="ARBA00012438"/>
    </source>
</evidence>
<feature type="transmembrane region" description="Helical" evidence="9">
    <location>
        <begin position="72"/>
        <end position="101"/>
    </location>
</feature>
<dbReference type="EMBL" id="VFOV01000001">
    <property type="protein sequence ID" value="TQL67273.1"/>
    <property type="molecule type" value="Genomic_DNA"/>
</dbReference>
<accession>A0A543A3W2</accession>
<dbReference type="Pfam" id="PF02518">
    <property type="entry name" value="HATPase_c"/>
    <property type="match status" value="1"/>
</dbReference>
<feature type="transmembrane region" description="Helical" evidence="9">
    <location>
        <begin position="113"/>
        <end position="130"/>
    </location>
</feature>
<dbReference type="GO" id="GO:0005524">
    <property type="term" value="F:ATP binding"/>
    <property type="evidence" value="ECO:0007669"/>
    <property type="project" value="UniProtKB-KW"/>
</dbReference>
<dbReference type="Pfam" id="PF07730">
    <property type="entry name" value="HisKA_3"/>
    <property type="match status" value="1"/>
</dbReference>
<keyword evidence="9" id="KW-1133">Transmembrane helix</keyword>
<keyword evidence="3" id="KW-0597">Phosphoprotein</keyword>
<keyword evidence="9" id="KW-0472">Membrane</keyword>
<feature type="domain" description="Histidine kinase/HSP90-like ATPase" evidence="10">
    <location>
        <begin position="289"/>
        <end position="376"/>
    </location>
</feature>
<dbReference type="InterPro" id="IPR050482">
    <property type="entry name" value="Sensor_HK_TwoCompSys"/>
</dbReference>
<keyword evidence="5" id="KW-0547">Nucleotide-binding</keyword>
<evidence type="ECO:0000313" key="13">
    <source>
        <dbReference type="Proteomes" id="UP000320209"/>
    </source>
</evidence>
<organism evidence="12 13">
    <name type="scientific">Nocardioides albertanoniae</name>
    <dbReference type="NCBI Taxonomy" id="1175486"/>
    <lineage>
        <taxon>Bacteria</taxon>
        <taxon>Bacillati</taxon>
        <taxon>Actinomycetota</taxon>
        <taxon>Actinomycetes</taxon>
        <taxon>Propionibacteriales</taxon>
        <taxon>Nocardioidaceae</taxon>
        <taxon>Nocardioides</taxon>
    </lineage>
</organism>
<dbReference type="Gene3D" id="3.30.565.10">
    <property type="entry name" value="Histidine kinase-like ATPase, C-terminal domain"/>
    <property type="match status" value="1"/>
</dbReference>
<feature type="transmembrane region" description="Helical" evidence="9">
    <location>
        <begin position="46"/>
        <end position="65"/>
    </location>
</feature>
<dbReference type="Proteomes" id="UP000320209">
    <property type="component" value="Unassembled WGS sequence"/>
</dbReference>
<feature type="transmembrane region" description="Helical" evidence="9">
    <location>
        <begin position="137"/>
        <end position="156"/>
    </location>
</feature>
<evidence type="ECO:0000256" key="9">
    <source>
        <dbReference type="SAM" id="Phobius"/>
    </source>
</evidence>
<sequence>MASVSLLRRPGAWAEPFRATGTLAVLMVVAVAAEHLYLAGTDYPRWAGWSAVAGVVGVAVSMGLLRRHPAVAAALVCALVGGTLVANDGWILVSYVVFAALVSFLVGRSADRVWPVVAVAGSAVVALTVLDPVVNGGGLRIAMVGNMVVFMALPWLSGRYLRQVARSHETEIEQVQLTERARLAQEMHDSLGHELSLIALRAGALEMAPGLSETHQRSAGAIRAAAAGATERLGEIVGVLRPASEAAPLAPSSVGIGGLVERARESGMDVRLEGSLDEHPANPPVRDAAAHRIVQEALTNAARHAPGSSVTVSVEQQPGGVRLAVTNGRATLPARVGATTRLGLVGLEEAARAAGGSLRHGPRPGGGFEVVADLPAAGVADDVSRHEATL</sequence>
<evidence type="ECO:0000256" key="5">
    <source>
        <dbReference type="ARBA" id="ARBA00022741"/>
    </source>
</evidence>
<dbReference type="PANTHER" id="PTHR24421">
    <property type="entry name" value="NITRATE/NITRITE SENSOR PROTEIN NARX-RELATED"/>
    <property type="match status" value="1"/>
</dbReference>